<dbReference type="Pfam" id="PF04116">
    <property type="entry name" value="FA_hydroxylase"/>
    <property type="match status" value="1"/>
</dbReference>
<evidence type="ECO:0000256" key="4">
    <source>
        <dbReference type="SAM" id="Phobius"/>
    </source>
</evidence>
<dbReference type="PANTHER" id="PTHR31899:SF9">
    <property type="entry name" value="BETA-CAROTENE 3-HYDROXYLASE 1, CHLOROPLASTIC"/>
    <property type="match status" value="1"/>
</dbReference>
<evidence type="ECO:0000259" key="5">
    <source>
        <dbReference type="Pfam" id="PF04116"/>
    </source>
</evidence>
<gene>
    <name evidence="6" type="ORF">JDO7802_01472</name>
</gene>
<dbReference type="GO" id="GO:0016123">
    <property type="term" value="P:xanthophyll biosynthetic process"/>
    <property type="evidence" value="ECO:0007669"/>
    <property type="project" value="TreeGrafter"/>
</dbReference>
<keyword evidence="2" id="KW-0125">Carotenoid biosynthesis</keyword>
<dbReference type="RefSeq" id="WP_055084065.1">
    <property type="nucleotide sequence ID" value="NZ_CXSU01000011.1"/>
</dbReference>
<dbReference type="PANTHER" id="PTHR31899">
    <property type="entry name" value="BETA-CAROTENE 3-HYDROXYLASE 1, CHLOROPLASTIC"/>
    <property type="match status" value="1"/>
</dbReference>
<keyword evidence="4" id="KW-0812">Transmembrane</keyword>
<feature type="transmembrane region" description="Helical" evidence="4">
    <location>
        <begin position="54"/>
        <end position="71"/>
    </location>
</feature>
<dbReference type="Proteomes" id="UP000049222">
    <property type="component" value="Unassembled WGS sequence"/>
</dbReference>
<evidence type="ECO:0000256" key="2">
    <source>
        <dbReference type="ARBA" id="ARBA00022746"/>
    </source>
</evidence>
<dbReference type="InterPro" id="IPR045019">
    <property type="entry name" value="BETA-OHASE-like"/>
</dbReference>
<dbReference type="EMBL" id="CXSU01000011">
    <property type="protein sequence ID" value="CTQ49458.1"/>
    <property type="molecule type" value="Genomic_DNA"/>
</dbReference>
<name>A0A0M6YGH7_9RHOB</name>
<dbReference type="GO" id="GO:0005506">
    <property type="term" value="F:iron ion binding"/>
    <property type="evidence" value="ECO:0007669"/>
    <property type="project" value="InterPro"/>
</dbReference>
<keyword evidence="3" id="KW-0560">Oxidoreductase</keyword>
<dbReference type="GO" id="GO:0016119">
    <property type="term" value="P:carotene metabolic process"/>
    <property type="evidence" value="ECO:0007669"/>
    <property type="project" value="TreeGrafter"/>
</dbReference>
<protein>
    <submittedName>
        <fullName evidence="6">Fatty acid hydroxylase superfamily protein</fullName>
    </submittedName>
</protein>
<feature type="transmembrane region" description="Helical" evidence="4">
    <location>
        <begin position="6"/>
        <end position="29"/>
    </location>
</feature>
<comment type="similarity">
    <text evidence="1">Belongs to the sterol desaturase family.</text>
</comment>
<sequence>MTAILLPVFIVCVTVVATELAAAWIHRVVMHGPGWRWHKSHHEPRRGALERNDLYSLIFAGLSMGLFWAGATVASPLWWVAVGLCVYGVIYFCVHDGLVHHRWPFRHVPRRGYLRRIYQAHRLHHAVRDRDGCVAFGFVFVPPVARLRAELRANQRLQDDGSSNAPWPGRDQS</sequence>
<feature type="transmembrane region" description="Helical" evidence="4">
    <location>
        <begin position="77"/>
        <end position="94"/>
    </location>
</feature>
<proteinExistence type="inferred from homology"/>
<dbReference type="OrthoDB" id="5243888at2"/>
<keyword evidence="4" id="KW-1133">Transmembrane helix</keyword>
<organism evidence="6 7">
    <name type="scientific">Jannaschia donghaensis</name>
    <dbReference type="NCBI Taxonomy" id="420998"/>
    <lineage>
        <taxon>Bacteria</taxon>
        <taxon>Pseudomonadati</taxon>
        <taxon>Pseudomonadota</taxon>
        <taxon>Alphaproteobacteria</taxon>
        <taxon>Rhodobacterales</taxon>
        <taxon>Roseobacteraceae</taxon>
        <taxon>Jannaschia</taxon>
    </lineage>
</organism>
<dbReference type="GO" id="GO:0010291">
    <property type="term" value="F:beta-carotene 3-hydroxylase activity"/>
    <property type="evidence" value="ECO:0007669"/>
    <property type="project" value="TreeGrafter"/>
</dbReference>
<evidence type="ECO:0000256" key="1">
    <source>
        <dbReference type="ARBA" id="ARBA00009324"/>
    </source>
</evidence>
<keyword evidence="7" id="KW-1185">Reference proteome</keyword>
<feature type="domain" description="Fatty acid hydroxylase" evidence="5">
    <location>
        <begin position="12"/>
        <end position="140"/>
    </location>
</feature>
<evidence type="ECO:0000313" key="6">
    <source>
        <dbReference type="EMBL" id="CTQ49458.1"/>
    </source>
</evidence>
<evidence type="ECO:0000313" key="7">
    <source>
        <dbReference type="Proteomes" id="UP000049222"/>
    </source>
</evidence>
<dbReference type="AlphaFoldDB" id="A0A0M6YGH7"/>
<dbReference type="InterPro" id="IPR006694">
    <property type="entry name" value="Fatty_acid_hydroxylase"/>
</dbReference>
<reference evidence="6 7" key="1">
    <citation type="submission" date="2015-07" db="EMBL/GenBank/DDBJ databases">
        <authorList>
            <person name="Noorani M."/>
        </authorList>
    </citation>
    <scope>NUCLEOTIDE SEQUENCE [LARGE SCALE GENOMIC DNA]</scope>
    <source>
        <strain evidence="6 7">CECT 7802</strain>
    </source>
</reference>
<keyword evidence="4" id="KW-0472">Membrane</keyword>
<accession>A0A0M6YGH7</accession>
<dbReference type="STRING" id="420998.JDO7802_01472"/>
<evidence type="ECO:0000256" key="3">
    <source>
        <dbReference type="ARBA" id="ARBA00023002"/>
    </source>
</evidence>